<feature type="transmembrane region" description="Helical" evidence="5">
    <location>
        <begin position="30"/>
        <end position="50"/>
    </location>
</feature>
<reference evidence="6" key="1">
    <citation type="journal article" date="2023" name="Mol. Biol. Evol.">
        <title>Third-Generation Sequencing Reveals the Adaptive Role of the Epigenome in Three Deep-Sea Polychaetes.</title>
        <authorList>
            <person name="Perez M."/>
            <person name="Aroh O."/>
            <person name="Sun Y."/>
            <person name="Lan Y."/>
            <person name="Juniper S.K."/>
            <person name="Young C.R."/>
            <person name="Angers B."/>
            <person name="Qian P.Y."/>
        </authorList>
    </citation>
    <scope>NUCLEOTIDE SEQUENCE</scope>
    <source>
        <strain evidence="6">P08H-3</strain>
    </source>
</reference>
<dbReference type="InterPro" id="IPR050598">
    <property type="entry name" value="AminoAcid_Transporter"/>
</dbReference>
<comment type="caution">
    <text evidence="6">The sequence shown here is derived from an EMBL/GenBank/DDBJ whole genome shotgun (WGS) entry which is preliminary data.</text>
</comment>
<accession>A0AAD9JHS6</accession>
<organism evidence="6 7">
    <name type="scientific">Paralvinella palmiformis</name>
    <dbReference type="NCBI Taxonomy" id="53620"/>
    <lineage>
        <taxon>Eukaryota</taxon>
        <taxon>Metazoa</taxon>
        <taxon>Spiralia</taxon>
        <taxon>Lophotrochozoa</taxon>
        <taxon>Annelida</taxon>
        <taxon>Polychaeta</taxon>
        <taxon>Sedentaria</taxon>
        <taxon>Canalipalpata</taxon>
        <taxon>Terebellida</taxon>
        <taxon>Terebelliformia</taxon>
        <taxon>Alvinellidae</taxon>
        <taxon>Paralvinella</taxon>
    </lineage>
</organism>
<protein>
    <submittedName>
        <fullName evidence="6">Uncharacterized protein</fullName>
    </submittedName>
</protein>
<keyword evidence="4 5" id="KW-0472">Membrane</keyword>
<dbReference type="PANTHER" id="PTHR11785">
    <property type="entry name" value="AMINO ACID TRANSPORTER"/>
    <property type="match status" value="1"/>
</dbReference>
<feature type="transmembrane region" description="Helical" evidence="5">
    <location>
        <begin position="142"/>
        <end position="163"/>
    </location>
</feature>
<gene>
    <name evidence="6" type="ORF">LSH36_303g00003</name>
</gene>
<feature type="transmembrane region" description="Helical" evidence="5">
    <location>
        <begin position="62"/>
        <end position="84"/>
    </location>
</feature>
<keyword evidence="7" id="KW-1185">Reference proteome</keyword>
<evidence type="ECO:0000313" key="6">
    <source>
        <dbReference type="EMBL" id="KAK2153239.1"/>
    </source>
</evidence>
<evidence type="ECO:0000256" key="5">
    <source>
        <dbReference type="SAM" id="Phobius"/>
    </source>
</evidence>
<dbReference type="Gene3D" id="1.20.1740.10">
    <property type="entry name" value="Amino acid/polyamine transporter I"/>
    <property type="match status" value="1"/>
</dbReference>
<dbReference type="GO" id="GO:0016020">
    <property type="term" value="C:membrane"/>
    <property type="evidence" value="ECO:0007669"/>
    <property type="project" value="UniProtKB-SubCell"/>
</dbReference>
<dbReference type="InterPro" id="IPR002293">
    <property type="entry name" value="AA/rel_permease1"/>
</dbReference>
<proteinExistence type="predicted"/>
<feature type="transmembrane region" description="Helical" evidence="5">
    <location>
        <begin position="245"/>
        <end position="270"/>
    </location>
</feature>
<feature type="transmembrane region" description="Helical" evidence="5">
    <location>
        <begin position="115"/>
        <end position="135"/>
    </location>
</feature>
<dbReference type="AlphaFoldDB" id="A0AAD9JHS6"/>
<keyword evidence="3 5" id="KW-1133">Transmembrane helix</keyword>
<feature type="transmembrane region" description="Helical" evidence="5">
    <location>
        <begin position="277"/>
        <end position="297"/>
    </location>
</feature>
<evidence type="ECO:0000256" key="2">
    <source>
        <dbReference type="ARBA" id="ARBA00022692"/>
    </source>
</evidence>
<evidence type="ECO:0000256" key="3">
    <source>
        <dbReference type="ARBA" id="ARBA00022989"/>
    </source>
</evidence>
<evidence type="ECO:0000256" key="4">
    <source>
        <dbReference type="ARBA" id="ARBA00023136"/>
    </source>
</evidence>
<feature type="transmembrane region" description="Helical" evidence="5">
    <location>
        <begin position="441"/>
        <end position="465"/>
    </location>
</feature>
<dbReference type="PANTHER" id="PTHR11785:SF528">
    <property type="entry name" value="AMINO ACID TRANSPORTER PROTEIN JHI-21"/>
    <property type="match status" value="1"/>
</dbReference>
<evidence type="ECO:0000313" key="7">
    <source>
        <dbReference type="Proteomes" id="UP001208570"/>
    </source>
</evidence>
<keyword evidence="2 5" id="KW-0812">Transmembrane</keyword>
<name>A0AAD9JHS6_9ANNE</name>
<sequence>MNFLKAGNGSGIFVSPSGLALRSGSVAMSVVYWTICGIISTMGALCLAELGTLIPQSGGEYVYLNAAFGTVPAYMCSWLSVLLLKPASCAIMSLTCAEYIMIPLLQMSCTQPPTAIIQILAVAIVLFLTTVNCYSVKLANKIQIVFTVTKVGSMIVIIIGGIMNITKGETRYLENGFHGTETYIGNIALSLYSGMWAYDGWNNLNYVTEELINPYVLTFVAARQGHMPKVFSYLHIHRYTPVPSLILTVPLFVPYLVLLISIFLVLVPIIAQPQAEFLYAILFIVSGLVSYLTFVYYKKQFPVIDIGVYITNVSQSDAGIYRFEYTFPDQLRRSELLLYLFQAPTKPVISQRISTNDVILTCNSMSQSLPEQYRTNSWMGYNWKVTSSLEVYVTEGNQVRIKRPWKSCHLFECWSREENSTLTSPTTRYLVNDVRFYDESVVILLGVFLLLAIGVAVVVGVVAFLRRRRLKREMAKFQQNNRNLVDFSRERRQPFYHKDVALTVSPTTSELCYEEPGSSLDLPN</sequence>
<dbReference type="Pfam" id="PF13520">
    <property type="entry name" value="AA_permease_2"/>
    <property type="match status" value="1"/>
</dbReference>
<comment type="subcellular location">
    <subcellularLocation>
        <location evidence="1">Membrane</location>
        <topology evidence="1">Multi-pass membrane protein</topology>
    </subcellularLocation>
</comment>
<dbReference type="EMBL" id="JAODUP010000303">
    <property type="protein sequence ID" value="KAK2153239.1"/>
    <property type="molecule type" value="Genomic_DNA"/>
</dbReference>
<dbReference type="Proteomes" id="UP001208570">
    <property type="component" value="Unassembled WGS sequence"/>
</dbReference>
<evidence type="ECO:0000256" key="1">
    <source>
        <dbReference type="ARBA" id="ARBA00004141"/>
    </source>
</evidence>
<dbReference type="GO" id="GO:0015179">
    <property type="term" value="F:L-amino acid transmembrane transporter activity"/>
    <property type="evidence" value="ECO:0007669"/>
    <property type="project" value="TreeGrafter"/>
</dbReference>